<feature type="transmembrane region" description="Helical" evidence="2">
    <location>
        <begin position="441"/>
        <end position="466"/>
    </location>
</feature>
<keyword evidence="3" id="KW-0732">Signal</keyword>
<dbReference type="AlphaFoldDB" id="A0A914NYA4"/>
<feature type="compositionally biased region" description="Polar residues" evidence="1">
    <location>
        <begin position="633"/>
        <end position="644"/>
    </location>
</feature>
<dbReference type="WBParaSite" id="PDA_v2.g10368.t1">
    <property type="protein sequence ID" value="PDA_v2.g10368.t1"/>
    <property type="gene ID" value="PDA_v2.g10368"/>
</dbReference>
<feature type="compositionally biased region" description="Basic and acidic residues" evidence="1">
    <location>
        <begin position="618"/>
        <end position="627"/>
    </location>
</feature>
<evidence type="ECO:0000313" key="4">
    <source>
        <dbReference type="Proteomes" id="UP000887578"/>
    </source>
</evidence>
<feature type="chain" id="PRO_5037363826" evidence="3">
    <location>
        <begin position="26"/>
        <end position="644"/>
    </location>
</feature>
<keyword evidence="2" id="KW-1133">Transmembrane helix</keyword>
<feature type="compositionally biased region" description="Low complexity" evidence="1">
    <location>
        <begin position="597"/>
        <end position="606"/>
    </location>
</feature>
<keyword evidence="2" id="KW-0472">Membrane</keyword>
<feature type="region of interest" description="Disordered" evidence="1">
    <location>
        <begin position="477"/>
        <end position="644"/>
    </location>
</feature>
<sequence>MDGRKEMKLSLFFISFLLLPYLTQLIYVPNCGSFPLQSVLKPPIHVAAIIESDAGILGTTNHAFLFHQIHCALNEQHSKVQIDGWKVDNEYKTCTNINSVNPTENIVQAAAFSSPPEHSRTLCEILEVAKKCAKQYSKNGIGTEKLHIVAGLLLHDEIGNCKIEEMFPSINFHLTIFWVHGHRKPPSVHSEIIDYAILESITDITPKDGWIMPEVSLEQLKEAQEAGNGNPIFDSLYLRLKRMSDNAKGRTTTRKSRRSPRMKEIQLTTPIASMSSLPSATAATTSPMMTTEILSPEKSNVASFLFDCETTAAASKSDESGKIQKRFADDNEMFSPCLLLFLLRLLPGNSSTNLNNYGISAKHISSADYYDISSKSSIVGSSDTTVTSTTTEETTVASNITSSTESFYANEILNATKNVAEEELSFLEEIGKAFGDKDHGILYLLLIILFVLLILCGISILIYCLWPKTDHYEVHSKTKPTDGNSNTVGGKAAAPKNGTAAKTPTSTESAKKKKQNSSNKDAASSNKKQNSNVNKKTSDVSSKKSPDKSVLRKSPHQENPSKKEAVNQQKSITSHSISSLSDRTQTNIEVPPPPISPAGITPAPSALSLVENTNMKFNDNKNFEAPRELQPPGNDNNNNPLSLY</sequence>
<name>A0A914NYA4_9BILA</name>
<accession>A0A914NYA4</accession>
<feature type="compositionally biased region" description="Low complexity" evidence="1">
    <location>
        <begin position="516"/>
        <end position="535"/>
    </location>
</feature>
<dbReference type="Proteomes" id="UP000887578">
    <property type="component" value="Unplaced"/>
</dbReference>
<feature type="compositionally biased region" description="Low complexity" evidence="1">
    <location>
        <begin position="571"/>
        <end position="581"/>
    </location>
</feature>
<proteinExistence type="predicted"/>
<reference evidence="5" key="1">
    <citation type="submission" date="2022-11" db="UniProtKB">
        <authorList>
            <consortium name="WormBaseParasite"/>
        </authorList>
    </citation>
    <scope>IDENTIFICATION</scope>
</reference>
<feature type="compositionally biased region" description="Basic and acidic residues" evidence="1">
    <location>
        <begin position="536"/>
        <end position="565"/>
    </location>
</feature>
<evidence type="ECO:0000256" key="3">
    <source>
        <dbReference type="SAM" id="SignalP"/>
    </source>
</evidence>
<feature type="signal peptide" evidence="3">
    <location>
        <begin position="1"/>
        <end position="25"/>
    </location>
</feature>
<evidence type="ECO:0000256" key="1">
    <source>
        <dbReference type="SAM" id="MobiDB-lite"/>
    </source>
</evidence>
<protein>
    <submittedName>
        <fullName evidence="5">Uncharacterized protein</fullName>
    </submittedName>
</protein>
<evidence type="ECO:0000313" key="5">
    <source>
        <dbReference type="WBParaSite" id="PDA_v2.g10368.t1"/>
    </source>
</evidence>
<organism evidence="4 5">
    <name type="scientific">Panagrolaimus davidi</name>
    <dbReference type="NCBI Taxonomy" id="227884"/>
    <lineage>
        <taxon>Eukaryota</taxon>
        <taxon>Metazoa</taxon>
        <taxon>Ecdysozoa</taxon>
        <taxon>Nematoda</taxon>
        <taxon>Chromadorea</taxon>
        <taxon>Rhabditida</taxon>
        <taxon>Tylenchina</taxon>
        <taxon>Panagrolaimomorpha</taxon>
        <taxon>Panagrolaimoidea</taxon>
        <taxon>Panagrolaimidae</taxon>
        <taxon>Panagrolaimus</taxon>
    </lineage>
</organism>
<evidence type="ECO:0000256" key="2">
    <source>
        <dbReference type="SAM" id="Phobius"/>
    </source>
</evidence>
<keyword evidence="4" id="KW-1185">Reference proteome</keyword>
<keyword evidence="2" id="KW-0812">Transmembrane</keyword>